<dbReference type="VEuPathDB" id="FungiDB:CIMG_08212"/>
<dbReference type="AlphaFoldDB" id="A0A0D8JU51"/>
<organism evidence="1 2">
    <name type="scientific">Coccidioides immitis (strain RS)</name>
    <name type="common">Valley fever fungus</name>
    <dbReference type="NCBI Taxonomy" id="246410"/>
    <lineage>
        <taxon>Eukaryota</taxon>
        <taxon>Fungi</taxon>
        <taxon>Dikarya</taxon>
        <taxon>Ascomycota</taxon>
        <taxon>Pezizomycotina</taxon>
        <taxon>Eurotiomycetes</taxon>
        <taxon>Eurotiomycetidae</taxon>
        <taxon>Onygenales</taxon>
        <taxon>Onygenaceae</taxon>
        <taxon>Coccidioides</taxon>
    </lineage>
</organism>
<reference evidence="2" key="1">
    <citation type="journal article" date="2009" name="Genome Res.">
        <title>Comparative genomic analyses of the human fungal pathogens Coccidioides and their relatives.</title>
        <authorList>
            <person name="Sharpton T.J."/>
            <person name="Stajich J.E."/>
            <person name="Rounsley S.D."/>
            <person name="Gardner M.J."/>
            <person name="Wortman J.R."/>
            <person name="Jordar V.S."/>
            <person name="Maiti R."/>
            <person name="Kodira C.D."/>
            <person name="Neafsey D.E."/>
            <person name="Zeng Q."/>
            <person name="Hung C.-Y."/>
            <person name="McMahan C."/>
            <person name="Muszewska A."/>
            <person name="Grynberg M."/>
            <person name="Mandel M.A."/>
            <person name="Kellner E.M."/>
            <person name="Barker B.M."/>
            <person name="Galgiani J.N."/>
            <person name="Orbach M.J."/>
            <person name="Kirkland T.N."/>
            <person name="Cole G.T."/>
            <person name="Henn M.R."/>
            <person name="Birren B.W."/>
            <person name="Taylor J.W."/>
        </authorList>
    </citation>
    <scope>NUCLEOTIDE SEQUENCE [LARGE SCALE GENOMIC DNA]</scope>
    <source>
        <strain evidence="2">RS</strain>
    </source>
</reference>
<gene>
    <name evidence="1" type="ORF">CIMG_08212</name>
</gene>
<dbReference type="GeneID" id="4559390"/>
<proteinExistence type="predicted"/>
<dbReference type="InParanoid" id="A0A0D8JU51"/>
<name>A0A0D8JU51_COCIM</name>
<sequence>MVAFARALNGHLTPILVGHMSWWQNVWGREQGRIFQCIWELLSSDKEMMTVDLTPGAGAFPPVSWRPANSTKYRAVAPFPSTGVEDVTMTEEGKVSLFIIAEELSSAAHDALAFAMAMKSAISCWSDPVPASRFCRVESI</sequence>
<reference evidence="2" key="2">
    <citation type="journal article" date="2010" name="Genome Res.">
        <title>Population genomic sequencing of Coccidioides fungi reveals recent hybridization and transposon control.</title>
        <authorList>
            <person name="Neafsey D.E."/>
            <person name="Barker B.M."/>
            <person name="Sharpton T.J."/>
            <person name="Stajich J.E."/>
            <person name="Park D.J."/>
            <person name="Whiston E."/>
            <person name="Hung C.-Y."/>
            <person name="McMahan C."/>
            <person name="White J."/>
            <person name="Sykes S."/>
            <person name="Heiman D."/>
            <person name="Young S."/>
            <person name="Zeng Q."/>
            <person name="Abouelleil A."/>
            <person name="Aftuck L."/>
            <person name="Bessette D."/>
            <person name="Brown A."/>
            <person name="FitzGerald M."/>
            <person name="Lui A."/>
            <person name="Macdonald J.P."/>
            <person name="Priest M."/>
            <person name="Orbach M.J."/>
            <person name="Galgiani J.N."/>
            <person name="Kirkland T.N."/>
            <person name="Cole G.T."/>
            <person name="Birren B.W."/>
            <person name="Henn M.R."/>
            <person name="Taylor J.W."/>
            <person name="Rounsley S.D."/>
        </authorList>
    </citation>
    <scope>GENOME REANNOTATION</scope>
    <source>
        <strain evidence="2">RS</strain>
    </source>
</reference>
<evidence type="ECO:0000313" key="1">
    <source>
        <dbReference type="EMBL" id="KJF60817.1"/>
    </source>
</evidence>
<keyword evidence="2" id="KW-1185">Reference proteome</keyword>
<evidence type="ECO:0000313" key="2">
    <source>
        <dbReference type="Proteomes" id="UP000001261"/>
    </source>
</evidence>
<accession>A0A0D8JU51</accession>
<dbReference type="EMBL" id="GG704913">
    <property type="protein sequence ID" value="KJF60817.1"/>
    <property type="molecule type" value="Genomic_DNA"/>
</dbReference>
<dbReference type="Proteomes" id="UP000001261">
    <property type="component" value="Unassembled WGS sequence"/>
</dbReference>
<dbReference type="RefSeq" id="XP_012213939.1">
    <property type="nucleotide sequence ID" value="XM_012358516.1"/>
</dbReference>
<dbReference type="KEGG" id="cim:CIMG_08212"/>
<protein>
    <submittedName>
        <fullName evidence="1">Uncharacterized protein</fullName>
    </submittedName>
</protein>